<sequence>MPATVSSAPIRRAVAFIAARVAGTPPAARDSALAASLPDCMTSASNSSDTGYWPPATSPTRLPSICSSSVVPSTTRAGSSSGARVSSVRVFSVLAG</sequence>
<organism evidence="1 2">
    <name type="scientific">Klenkia soli</name>
    <dbReference type="NCBI Taxonomy" id="1052260"/>
    <lineage>
        <taxon>Bacteria</taxon>
        <taxon>Bacillati</taxon>
        <taxon>Actinomycetota</taxon>
        <taxon>Actinomycetes</taxon>
        <taxon>Geodermatophilales</taxon>
        <taxon>Geodermatophilaceae</taxon>
        <taxon>Klenkia</taxon>
    </lineage>
</organism>
<gene>
    <name evidence="1" type="ORF">SAMN05660199_01821</name>
</gene>
<keyword evidence="2" id="KW-1185">Reference proteome</keyword>
<dbReference type="EMBL" id="FNIR01000005">
    <property type="protein sequence ID" value="SDO36826.1"/>
    <property type="molecule type" value="Genomic_DNA"/>
</dbReference>
<accession>A0A1H0IZH0</accession>
<dbReference type="Proteomes" id="UP000199088">
    <property type="component" value="Unassembled WGS sequence"/>
</dbReference>
<name>A0A1H0IZH0_9ACTN</name>
<dbReference type="AlphaFoldDB" id="A0A1H0IZH0"/>
<proteinExistence type="predicted"/>
<protein>
    <submittedName>
        <fullName evidence="1">Uncharacterized protein</fullName>
    </submittedName>
</protein>
<evidence type="ECO:0000313" key="2">
    <source>
        <dbReference type="Proteomes" id="UP000199088"/>
    </source>
</evidence>
<reference evidence="2" key="1">
    <citation type="submission" date="2016-10" db="EMBL/GenBank/DDBJ databases">
        <authorList>
            <person name="Varghese N."/>
            <person name="Submissions S."/>
        </authorList>
    </citation>
    <scope>NUCLEOTIDE SEQUENCE [LARGE SCALE GENOMIC DNA]</scope>
    <source>
        <strain evidence="2">DSM 45843</strain>
    </source>
</reference>
<evidence type="ECO:0000313" key="1">
    <source>
        <dbReference type="EMBL" id="SDO36826.1"/>
    </source>
</evidence>